<dbReference type="Pfam" id="PF13648">
    <property type="entry name" value="Lipocalin_4"/>
    <property type="match status" value="1"/>
</dbReference>
<dbReference type="AlphaFoldDB" id="A0A1T5J1Y3"/>
<evidence type="ECO:0000313" key="3">
    <source>
        <dbReference type="EMBL" id="SKC45282.1"/>
    </source>
</evidence>
<feature type="domain" description="Lipocalin-like" evidence="2">
    <location>
        <begin position="51"/>
        <end position="120"/>
    </location>
</feature>
<dbReference type="PROSITE" id="PS51257">
    <property type="entry name" value="PROKAR_LIPOPROTEIN"/>
    <property type="match status" value="1"/>
</dbReference>
<gene>
    <name evidence="3" type="ORF">SAMN05660236_0650</name>
</gene>
<evidence type="ECO:0000256" key="1">
    <source>
        <dbReference type="SAM" id="SignalP"/>
    </source>
</evidence>
<proteinExistence type="predicted"/>
<name>A0A1T5J1Y3_9BACT</name>
<protein>
    <recommendedName>
        <fullName evidence="2">Lipocalin-like domain-containing protein</fullName>
    </recommendedName>
</protein>
<dbReference type="Proteomes" id="UP000190961">
    <property type="component" value="Unassembled WGS sequence"/>
</dbReference>
<feature type="signal peptide" evidence="1">
    <location>
        <begin position="1"/>
        <end position="20"/>
    </location>
</feature>
<feature type="chain" id="PRO_5012301436" description="Lipocalin-like domain-containing protein" evidence="1">
    <location>
        <begin position="21"/>
        <end position="151"/>
    </location>
</feature>
<accession>A0A1T5J1Y3</accession>
<dbReference type="InterPro" id="IPR024311">
    <property type="entry name" value="Lipocalin-like"/>
</dbReference>
<dbReference type="EMBL" id="FUZU01000001">
    <property type="protein sequence ID" value="SKC45282.1"/>
    <property type="molecule type" value="Genomic_DNA"/>
</dbReference>
<reference evidence="3 4" key="1">
    <citation type="submission" date="2017-02" db="EMBL/GenBank/DDBJ databases">
        <authorList>
            <person name="Peterson S.W."/>
        </authorList>
    </citation>
    <scope>NUCLEOTIDE SEQUENCE [LARGE SCALE GENOMIC DNA]</scope>
    <source>
        <strain evidence="3 4">DSM 25262</strain>
    </source>
</reference>
<keyword evidence="4" id="KW-1185">Reference proteome</keyword>
<sequence length="151" mass="16710">MKRKFSTYLFLGMLLSAVCACDDDDEETRSVQGRWQGTLLEVKLEAFGVTVRSEEDDTFDAVIEFKSGGEVTIEDEGQSATGTWKQSGNTITITADFSIEGIDLSGDYTIEEISETKLELYTERNGTYEDPDSGTEIEGTIKATLYFNALP</sequence>
<dbReference type="RefSeq" id="WP_143785584.1">
    <property type="nucleotide sequence ID" value="NZ_FUZU01000001.1"/>
</dbReference>
<organism evidence="3 4">
    <name type="scientific">Ohtaekwangia koreensis</name>
    <dbReference type="NCBI Taxonomy" id="688867"/>
    <lineage>
        <taxon>Bacteria</taxon>
        <taxon>Pseudomonadati</taxon>
        <taxon>Bacteroidota</taxon>
        <taxon>Cytophagia</taxon>
        <taxon>Cytophagales</taxon>
        <taxon>Fulvivirgaceae</taxon>
        <taxon>Ohtaekwangia</taxon>
    </lineage>
</organism>
<evidence type="ECO:0000259" key="2">
    <source>
        <dbReference type="Pfam" id="PF13648"/>
    </source>
</evidence>
<dbReference type="OrthoDB" id="979720at2"/>
<evidence type="ECO:0000313" key="4">
    <source>
        <dbReference type="Proteomes" id="UP000190961"/>
    </source>
</evidence>
<keyword evidence="1" id="KW-0732">Signal</keyword>